<dbReference type="EMBL" id="HAEH01001732">
    <property type="protein sequence ID" value="SBR67492.1"/>
    <property type="molecule type" value="Transcribed_RNA"/>
</dbReference>
<evidence type="ECO:0000313" key="1">
    <source>
        <dbReference type="EMBL" id="SBR67492.1"/>
    </source>
</evidence>
<protein>
    <submittedName>
        <fullName evidence="1">Novel protein similar to envelope protein (Env), Uncharacterized protein</fullName>
    </submittedName>
</protein>
<accession>A0A1A8NF95</accession>
<feature type="non-terminal residue" evidence="1">
    <location>
        <position position="1"/>
    </location>
</feature>
<keyword evidence="1" id="KW-0946">Virion</keyword>
<keyword evidence="1" id="KW-0261">Viral envelope protein</keyword>
<name>A0A1A8NF95_9TELE</name>
<sequence length="39" mass="4066">QCFKLCGGGFPGCVALLEGRPAPDRLMRSAFWGLGPGSL</sequence>
<dbReference type="AlphaFoldDB" id="A0A1A8NF95"/>
<reference evidence="1" key="1">
    <citation type="submission" date="2016-05" db="EMBL/GenBank/DDBJ databases">
        <authorList>
            <person name="Lavstsen T."/>
            <person name="Jespersen J.S."/>
        </authorList>
    </citation>
    <scope>NUCLEOTIDE SEQUENCE</scope>
    <source>
        <tissue evidence="1">Brain</tissue>
    </source>
</reference>
<organism evidence="1">
    <name type="scientific">Nothobranchius rachovii</name>
    <name type="common">bluefin notho</name>
    <dbReference type="NCBI Taxonomy" id="451742"/>
    <lineage>
        <taxon>Eukaryota</taxon>
        <taxon>Metazoa</taxon>
        <taxon>Chordata</taxon>
        <taxon>Craniata</taxon>
        <taxon>Vertebrata</taxon>
        <taxon>Euteleostomi</taxon>
        <taxon>Actinopterygii</taxon>
        <taxon>Neopterygii</taxon>
        <taxon>Teleostei</taxon>
        <taxon>Neoteleostei</taxon>
        <taxon>Acanthomorphata</taxon>
        <taxon>Ovalentaria</taxon>
        <taxon>Atherinomorphae</taxon>
        <taxon>Cyprinodontiformes</taxon>
        <taxon>Nothobranchiidae</taxon>
        <taxon>Nothobranchius</taxon>
    </lineage>
</organism>
<gene>
    <name evidence="1" type="primary">CR936442.1</name>
</gene>
<proteinExistence type="predicted"/>
<reference evidence="1" key="2">
    <citation type="submission" date="2016-06" db="EMBL/GenBank/DDBJ databases">
        <title>The genome of a short-lived fish provides insights into sex chromosome evolution and the genetic control of aging.</title>
        <authorList>
            <person name="Reichwald K."/>
            <person name="Felder M."/>
            <person name="Petzold A."/>
            <person name="Koch P."/>
            <person name="Groth M."/>
            <person name="Platzer M."/>
        </authorList>
    </citation>
    <scope>NUCLEOTIDE SEQUENCE</scope>
    <source>
        <tissue evidence="1">Brain</tissue>
    </source>
</reference>